<name>A0A6A6EJV4_9PEZI</name>
<protein>
    <recommendedName>
        <fullName evidence="1">Thioesterase domain-containing protein</fullName>
    </recommendedName>
</protein>
<reference evidence="2" key="1">
    <citation type="journal article" date="2020" name="Stud. Mycol.">
        <title>101 Dothideomycetes genomes: a test case for predicting lifestyles and emergence of pathogens.</title>
        <authorList>
            <person name="Haridas S."/>
            <person name="Albert R."/>
            <person name="Binder M."/>
            <person name="Bloem J."/>
            <person name="Labutti K."/>
            <person name="Salamov A."/>
            <person name="Andreopoulos B."/>
            <person name="Baker S."/>
            <person name="Barry K."/>
            <person name="Bills G."/>
            <person name="Bluhm B."/>
            <person name="Cannon C."/>
            <person name="Castanera R."/>
            <person name="Culley D."/>
            <person name="Daum C."/>
            <person name="Ezra D."/>
            <person name="Gonzalez J."/>
            <person name="Henrissat B."/>
            <person name="Kuo A."/>
            <person name="Liang C."/>
            <person name="Lipzen A."/>
            <person name="Lutzoni F."/>
            <person name="Magnuson J."/>
            <person name="Mondo S."/>
            <person name="Nolan M."/>
            <person name="Ohm R."/>
            <person name="Pangilinan J."/>
            <person name="Park H.-J."/>
            <person name="Ramirez L."/>
            <person name="Alfaro M."/>
            <person name="Sun H."/>
            <person name="Tritt A."/>
            <person name="Yoshinaga Y."/>
            <person name="Zwiers L.-H."/>
            <person name="Turgeon B."/>
            <person name="Goodwin S."/>
            <person name="Spatafora J."/>
            <person name="Crous P."/>
            <person name="Grigoriev I."/>
        </authorList>
    </citation>
    <scope>NUCLEOTIDE SEQUENCE</scope>
    <source>
        <strain evidence="2">CBS 207.26</strain>
    </source>
</reference>
<dbReference type="Pfam" id="PF03061">
    <property type="entry name" value="4HBT"/>
    <property type="match status" value="1"/>
</dbReference>
<gene>
    <name evidence="2" type="ORF">K469DRAFT_721269</name>
</gene>
<dbReference type="InterPro" id="IPR029069">
    <property type="entry name" value="HotDog_dom_sf"/>
</dbReference>
<dbReference type="PANTHER" id="PTHR47260:SF1">
    <property type="entry name" value="UPF0644 PROTEIN PB2B4.06"/>
    <property type="match status" value="1"/>
</dbReference>
<accession>A0A6A6EJV4</accession>
<sequence>MATMMDDALSYAMLAIEMNRPSRWRDNNDEWKRAFSEGKDAEEVLKGYMVTANLNIRYFRPVVCPGIVGIEVGVVEDSGMKMKLRAVMKDGEGKALAQADGLWVRLGEAKL</sequence>
<organism evidence="2 3">
    <name type="scientific">Zopfia rhizophila CBS 207.26</name>
    <dbReference type="NCBI Taxonomy" id="1314779"/>
    <lineage>
        <taxon>Eukaryota</taxon>
        <taxon>Fungi</taxon>
        <taxon>Dikarya</taxon>
        <taxon>Ascomycota</taxon>
        <taxon>Pezizomycotina</taxon>
        <taxon>Dothideomycetes</taxon>
        <taxon>Dothideomycetes incertae sedis</taxon>
        <taxon>Zopfiaceae</taxon>
        <taxon>Zopfia</taxon>
    </lineage>
</organism>
<evidence type="ECO:0000259" key="1">
    <source>
        <dbReference type="Pfam" id="PF03061"/>
    </source>
</evidence>
<proteinExistence type="predicted"/>
<dbReference type="InterPro" id="IPR052061">
    <property type="entry name" value="PTE-AB_protein"/>
</dbReference>
<dbReference type="PANTHER" id="PTHR47260">
    <property type="entry name" value="UPF0644 PROTEIN PB2B4.06"/>
    <property type="match status" value="1"/>
</dbReference>
<dbReference type="SUPFAM" id="SSF54637">
    <property type="entry name" value="Thioesterase/thiol ester dehydrase-isomerase"/>
    <property type="match status" value="1"/>
</dbReference>
<dbReference type="InterPro" id="IPR006683">
    <property type="entry name" value="Thioestr_dom"/>
</dbReference>
<keyword evidence="3" id="KW-1185">Reference proteome</keyword>
<evidence type="ECO:0000313" key="3">
    <source>
        <dbReference type="Proteomes" id="UP000800200"/>
    </source>
</evidence>
<dbReference type="AlphaFoldDB" id="A0A6A6EJV4"/>
<dbReference type="Proteomes" id="UP000800200">
    <property type="component" value="Unassembled WGS sequence"/>
</dbReference>
<dbReference type="OrthoDB" id="506431at2759"/>
<feature type="domain" description="Thioesterase" evidence="1">
    <location>
        <begin position="2"/>
        <end position="95"/>
    </location>
</feature>
<dbReference type="EMBL" id="ML994618">
    <property type="protein sequence ID" value="KAF2190420.1"/>
    <property type="molecule type" value="Genomic_DNA"/>
</dbReference>
<evidence type="ECO:0000313" key="2">
    <source>
        <dbReference type="EMBL" id="KAF2190420.1"/>
    </source>
</evidence>
<dbReference type="Gene3D" id="3.10.129.10">
    <property type="entry name" value="Hotdog Thioesterase"/>
    <property type="match status" value="1"/>
</dbReference>